<feature type="chain" id="PRO_5018190491" evidence="1">
    <location>
        <begin position="20"/>
        <end position="1194"/>
    </location>
</feature>
<dbReference type="OrthoDB" id="2972467at2"/>
<protein>
    <submittedName>
        <fullName evidence="3">RHS repeat-associated core domain-containing protein</fullName>
    </submittedName>
    <submittedName>
        <fullName evidence="4">RHS repeat-associated protein</fullName>
    </submittedName>
</protein>
<accession>A0A3N0W3L7</accession>
<evidence type="ECO:0000313" key="6">
    <source>
        <dbReference type="Proteomes" id="UP000295709"/>
    </source>
</evidence>
<evidence type="ECO:0000259" key="2">
    <source>
        <dbReference type="Pfam" id="PF20041"/>
    </source>
</evidence>
<evidence type="ECO:0000256" key="1">
    <source>
        <dbReference type="SAM" id="SignalP"/>
    </source>
</evidence>
<dbReference type="NCBIfam" id="TIGR03696">
    <property type="entry name" value="Rhs_assc_core"/>
    <property type="match status" value="1"/>
</dbReference>
<evidence type="ECO:0000313" key="5">
    <source>
        <dbReference type="Proteomes" id="UP000269375"/>
    </source>
</evidence>
<feature type="domain" description="DUF6443" evidence="2">
    <location>
        <begin position="31"/>
        <end position="153"/>
    </location>
</feature>
<dbReference type="EMBL" id="RJTX01000001">
    <property type="protein sequence ID" value="ROH99390.1"/>
    <property type="molecule type" value="Genomic_DNA"/>
</dbReference>
<dbReference type="Proteomes" id="UP000269375">
    <property type="component" value="Unassembled WGS sequence"/>
</dbReference>
<feature type="signal peptide" evidence="1">
    <location>
        <begin position="1"/>
        <end position="19"/>
    </location>
</feature>
<dbReference type="Gene3D" id="2.180.10.10">
    <property type="entry name" value="RHS repeat-associated core"/>
    <property type="match status" value="1"/>
</dbReference>
<organism evidence="3 5">
    <name type="scientific">Chryseobacterium daecheongense</name>
    <dbReference type="NCBI Taxonomy" id="192389"/>
    <lineage>
        <taxon>Bacteria</taxon>
        <taxon>Pseudomonadati</taxon>
        <taxon>Bacteroidota</taxon>
        <taxon>Flavobacteriia</taxon>
        <taxon>Flavobacteriales</taxon>
        <taxon>Weeksellaceae</taxon>
        <taxon>Chryseobacterium group</taxon>
        <taxon>Chryseobacterium</taxon>
    </lineage>
</organism>
<keyword evidence="1" id="KW-0732">Signal</keyword>
<dbReference type="RefSeq" id="WP_123261104.1">
    <property type="nucleotide sequence ID" value="NZ_RJTX01000001.1"/>
</dbReference>
<proteinExistence type="predicted"/>
<dbReference type="PANTHER" id="PTHR32305:SF15">
    <property type="entry name" value="PROTEIN RHSA-RELATED"/>
    <property type="match status" value="1"/>
</dbReference>
<dbReference type="AlphaFoldDB" id="A0A3N0W3L7"/>
<dbReference type="EMBL" id="SOQW01000001">
    <property type="protein sequence ID" value="TDX95712.1"/>
    <property type="molecule type" value="Genomic_DNA"/>
</dbReference>
<comment type="caution">
    <text evidence="3">The sequence shown here is derived from an EMBL/GenBank/DDBJ whole genome shotgun (WGS) entry which is preliminary data.</text>
</comment>
<name>A0A3N0W3L7_9FLAO</name>
<keyword evidence="6" id="KW-1185">Reference proteome</keyword>
<dbReference type="PANTHER" id="PTHR32305">
    <property type="match status" value="1"/>
</dbReference>
<reference evidence="4 6" key="2">
    <citation type="submission" date="2019-03" db="EMBL/GenBank/DDBJ databases">
        <title>Genomic Encyclopedia of Archaeal and Bacterial Type Strains, Phase II (KMG-II): from individual species to whole genera.</title>
        <authorList>
            <person name="Goeker M."/>
        </authorList>
    </citation>
    <scope>NUCLEOTIDE SEQUENCE [LARGE SCALE GENOMIC DNA]</scope>
    <source>
        <strain evidence="4 6">DSM 15235</strain>
    </source>
</reference>
<gene>
    <name evidence="4" type="ORF">BCF50_1495</name>
    <name evidence="3" type="ORF">EGI05_00395</name>
</gene>
<sequence length="1194" mass="135190">MKKILFIFHIVFVAGLFYAQTPTASQNYIYSKTYLSEDGSKKSEAVQYFDGLGRLKQTVSVKSTPSGKDLVVPVFYDELGRQPKDFLPLPITTANSGIQPVSEADINSYYGVANAFSEKVFDNSPLGKVLEVAAPGDAWKKGSGHTIQSQYETNVSADQVKKYVITSSWADATLSPSVPTVEWYAESQLMKNITIDEDGNKSIAFKNSQGQTVLARKMDGSTPVDTYYIYNVYDQLAYVITPKADVQISQNGNVVTQTVLNDFCYQYKYDNKNRLVEKYIPGKGWEHMVYDKANRLIFTQDAVMRSSGKWLFTKYDQFGRVIYTGFILAAPRASLQDVADDYVVIDSRDATGFTKNGMQVYYTNILFNEIITLLSVNYYDDYPSGAPARPSTILGKTTLSATPTQYSSNGIVSYRSIKGMPTSSYVKNIEDDNWSQSHIWYDTDGRAIGTHSINHLGGYTKTETDLDFAGAVLQTKTYHKRLSTDTEKIITETFEYDSQNRLLTHKHQIDSNPVEVLSQNVYNDLGQLEVKKVGNTIASPLQTVNYTYNIHGKLTKINDPDNLGSDLFGYKINYNQVEGMETPNSDFTDLKVKARYNGNIAEVSWKTLTQENEPLKRYGYVYDNLDRLSAGFYQKAGSESAKEFFEKIDYDIDGSISRLKRSEGVSAGNTFATMIDNLKYEYNGNKLTKVTDEQQNPSGYPYITTPNTITYDTNGNMMTHLDKGISSIQYNYLNLPSQITQNSKVTNYTYRADGVKVKKLFGDLETDYLDGFQYKSTFLIESWNGQGTFHPDPNEVPELKLRIIPTSEGYYDALLNQYVYNFTDHLGNVRLSYTDISKDGVIQPRQYEFIQCSGKFLCTTVWQPGEIVENNDYYPFGMLHNYTATTQNSYQYKYNGKELQETGMYDYGWRQYMPDLGRWTQIDPLSEKGHNFSPYNYAINNPILFIDPDGLWISITDGENQYRYTSGHIQHEVGGEWVTIDGKDKEKLSTNVRKIMEGLIKLEAGGDVGKGMISFFDNSKNNINIQITTGINNYLNGVAYINPDLSSSYPTSDGKFSDSPFFIKLGHEMAHGMDPEKNIDALGLWVGGKTKTKDDDVSWSEVYASHIENQLRGENSLPLRISYRTFIQNGIKKIDGETVLIDTVGNSVFYNSKGKRLDAITLGEKFDAYHSFYNIFVTNCLTNRFNYYQNVKKK</sequence>
<dbReference type="InterPro" id="IPR050708">
    <property type="entry name" value="T6SS_VgrG/RHS"/>
</dbReference>
<dbReference type="InterPro" id="IPR045619">
    <property type="entry name" value="DUF6443"/>
</dbReference>
<dbReference type="InterPro" id="IPR022385">
    <property type="entry name" value="Rhs_assc_core"/>
</dbReference>
<dbReference type="Pfam" id="PF20041">
    <property type="entry name" value="DUF6443"/>
    <property type="match status" value="1"/>
</dbReference>
<reference evidence="3 5" key="1">
    <citation type="submission" date="2018-11" db="EMBL/GenBank/DDBJ databases">
        <title>Proposal to divide the Flavobacteriaceae and reorganize its genera based on Amino Acid Identity values calculated from whole genome sequences.</title>
        <authorList>
            <person name="Nicholson A.C."/>
            <person name="Gulvik C.A."/>
            <person name="Whitney A.M."/>
            <person name="Humrighouse B.W."/>
            <person name="Bell M."/>
            <person name="Holmes B."/>
            <person name="Steigerwalt A."/>
            <person name="Villarma A."/>
            <person name="Sheth M."/>
            <person name="Batra D."/>
            <person name="Pryor J."/>
            <person name="Bernardet J.-F."/>
            <person name="Hugo C."/>
            <person name="Kampfer P."/>
            <person name="Newman J."/>
            <person name="Mcquiston J.R."/>
        </authorList>
    </citation>
    <scope>NUCLEOTIDE SEQUENCE [LARGE SCALE GENOMIC DNA]</scope>
    <source>
        <strain evidence="3 5">DSM 15235</strain>
    </source>
</reference>
<dbReference type="Proteomes" id="UP000295709">
    <property type="component" value="Unassembled WGS sequence"/>
</dbReference>
<evidence type="ECO:0000313" key="3">
    <source>
        <dbReference type="EMBL" id="ROH99390.1"/>
    </source>
</evidence>
<evidence type="ECO:0000313" key="4">
    <source>
        <dbReference type="EMBL" id="TDX95712.1"/>
    </source>
</evidence>